<evidence type="ECO:0000313" key="1">
    <source>
        <dbReference type="EMBL" id="KAH9312567.1"/>
    </source>
</evidence>
<dbReference type="OMA" id="NWHIEDD"/>
<gene>
    <name evidence="1" type="ORF">KI387_027602</name>
</gene>
<proteinExistence type="predicted"/>
<dbReference type="PANTHER" id="PTHR34539:SF23">
    <property type="entry name" value="(WILD MALAYSIAN BANANA) HYPOTHETICAL PROTEIN"/>
    <property type="match status" value="1"/>
</dbReference>
<organism evidence="1 2">
    <name type="scientific">Taxus chinensis</name>
    <name type="common">Chinese yew</name>
    <name type="synonym">Taxus wallichiana var. chinensis</name>
    <dbReference type="NCBI Taxonomy" id="29808"/>
    <lineage>
        <taxon>Eukaryota</taxon>
        <taxon>Viridiplantae</taxon>
        <taxon>Streptophyta</taxon>
        <taxon>Embryophyta</taxon>
        <taxon>Tracheophyta</taxon>
        <taxon>Spermatophyta</taxon>
        <taxon>Pinopsida</taxon>
        <taxon>Pinidae</taxon>
        <taxon>Conifers II</taxon>
        <taxon>Cupressales</taxon>
        <taxon>Taxaceae</taxon>
        <taxon>Taxus</taxon>
    </lineage>
</organism>
<dbReference type="Proteomes" id="UP000824469">
    <property type="component" value="Unassembled WGS sequence"/>
</dbReference>
<feature type="non-terminal residue" evidence="1">
    <location>
        <position position="203"/>
    </location>
</feature>
<dbReference type="EMBL" id="JAHRHJ020000006">
    <property type="protein sequence ID" value="KAH9312567.1"/>
    <property type="molecule type" value="Genomic_DNA"/>
</dbReference>
<sequence length="203" mass="22223">MSGMLKKRSHEDEALLFSLKRFHGETEQQILRIFEEIEYVDKIQEEAAVSRVMTSLGKEIGVSSCSTSYQGFSEISRDGYLASDMTSAYGATDGVIDLDYLLAASDDELGIPLSPVANLKGQAKATSSLNDKSCDPFLDFDESAEIKGLAENWHIEDDFLDYSQLAVFEDTVSADWDVVNLGAFIDGDYSASSPWGLEPACAT</sequence>
<evidence type="ECO:0000313" key="2">
    <source>
        <dbReference type="Proteomes" id="UP000824469"/>
    </source>
</evidence>
<dbReference type="PANTHER" id="PTHR34539">
    <property type="entry name" value="T6J4.11 PROTEIN"/>
    <property type="match status" value="1"/>
</dbReference>
<comment type="caution">
    <text evidence="1">The sequence shown here is derived from an EMBL/GenBank/DDBJ whole genome shotgun (WGS) entry which is preliminary data.</text>
</comment>
<reference evidence="1 2" key="1">
    <citation type="journal article" date="2021" name="Nat. Plants">
        <title>The Taxus genome provides insights into paclitaxel biosynthesis.</title>
        <authorList>
            <person name="Xiong X."/>
            <person name="Gou J."/>
            <person name="Liao Q."/>
            <person name="Li Y."/>
            <person name="Zhou Q."/>
            <person name="Bi G."/>
            <person name="Li C."/>
            <person name="Du R."/>
            <person name="Wang X."/>
            <person name="Sun T."/>
            <person name="Guo L."/>
            <person name="Liang H."/>
            <person name="Lu P."/>
            <person name="Wu Y."/>
            <person name="Zhang Z."/>
            <person name="Ro D.K."/>
            <person name="Shang Y."/>
            <person name="Huang S."/>
            <person name="Yan J."/>
        </authorList>
    </citation>
    <scope>NUCLEOTIDE SEQUENCE [LARGE SCALE GENOMIC DNA]</scope>
    <source>
        <strain evidence="1">Ta-2019</strain>
    </source>
</reference>
<dbReference type="AlphaFoldDB" id="A0AA38FXZ2"/>
<accession>A0AA38FXZ2</accession>
<protein>
    <submittedName>
        <fullName evidence="1">Uncharacterized protein</fullName>
    </submittedName>
</protein>
<name>A0AA38FXZ2_TAXCH</name>
<keyword evidence="2" id="KW-1185">Reference proteome</keyword>